<feature type="transmembrane region" description="Helical" evidence="1">
    <location>
        <begin position="349"/>
        <end position="368"/>
    </location>
</feature>
<evidence type="ECO:0000256" key="1">
    <source>
        <dbReference type="SAM" id="Phobius"/>
    </source>
</evidence>
<feature type="transmembrane region" description="Helical" evidence="1">
    <location>
        <begin position="251"/>
        <end position="277"/>
    </location>
</feature>
<feature type="domain" description="DUF6785" evidence="2">
    <location>
        <begin position="102"/>
        <end position="486"/>
    </location>
</feature>
<dbReference type="PANTHER" id="PTHR31645:SF0">
    <property type="entry name" value="OLIGOPEPTIDE TRANSPORTER YGL114W-RELATED"/>
    <property type="match status" value="1"/>
</dbReference>
<dbReference type="GO" id="GO:0016020">
    <property type="term" value="C:membrane"/>
    <property type="evidence" value="ECO:0007669"/>
    <property type="project" value="TreeGrafter"/>
</dbReference>
<dbReference type="InterPro" id="IPR045035">
    <property type="entry name" value="YSL-like"/>
</dbReference>
<proteinExistence type="predicted"/>
<evidence type="ECO:0000313" key="4">
    <source>
        <dbReference type="Proteomes" id="UP000278149"/>
    </source>
</evidence>
<feature type="transmembrane region" description="Helical" evidence="1">
    <location>
        <begin position="12"/>
        <end position="30"/>
    </location>
</feature>
<comment type="caution">
    <text evidence="3">The sequence shown here is derived from an EMBL/GenBank/DDBJ whole genome shotgun (WGS) entry which is preliminary data.</text>
</comment>
<feature type="transmembrane region" description="Helical" evidence="1">
    <location>
        <begin position="624"/>
        <end position="641"/>
    </location>
</feature>
<feature type="transmembrane region" description="Helical" evidence="1">
    <location>
        <begin position="66"/>
        <end position="86"/>
    </location>
</feature>
<organism evidence="3 4">
    <name type="scientific">Candidatus Korarchaeum cryptofilum</name>
    <dbReference type="NCBI Taxonomy" id="498846"/>
    <lineage>
        <taxon>Archaea</taxon>
        <taxon>Thermoproteota</taxon>
        <taxon>Candidatus Korarchaeia</taxon>
        <taxon>Candidatus Korarchaeales</taxon>
        <taxon>Candidatus Korarchaeaceae</taxon>
        <taxon>Candidatus Korarchaeum</taxon>
    </lineage>
</organism>
<feature type="transmembrane region" description="Helical" evidence="1">
    <location>
        <begin position="549"/>
        <end position="571"/>
    </location>
</feature>
<evidence type="ECO:0000259" key="2">
    <source>
        <dbReference type="Pfam" id="PF20581"/>
    </source>
</evidence>
<feature type="transmembrane region" description="Helical" evidence="1">
    <location>
        <begin position="523"/>
        <end position="542"/>
    </location>
</feature>
<dbReference type="EMBL" id="RCOR01000014">
    <property type="protein sequence ID" value="RSN70057.1"/>
    <property type="molecule type" value="Genomic_DNA"/>
</dbReference>
<accession>A0A3R9QSZ5</accession>
<keyword evidence="1" id="KW-0812">Transmembrane</keyword>
<dbReference type="PANTHER" id="PTHR31645">
    <property type="entry name" value="OLIGOPEPTIDE TRANSPORTER YGL114W-RELATED"/>
    <property type="match status" value="1"/>
</dbReference>
<protein>
    <recommendedName>
        <fullName evidence="2">DUF6785 domain-containing protein</fullName>
    </recommendedName>
</protein>
<dbReference type="RefSeq" id="WP_125740802.1">
    <property type="nucleotide sequence ID" value="NZ_RCOR01000014.1"/>
</dbReference>
<feature type="transmembrane region" description="Helical" evidence="1">
    <location>
        <begin position="36"/>
        <end position="54"/>
    </location>
</feature>
<dbReference type="AlphaFoldDB" id="A0A3R9QSZ5"/>
<keyword evidence="1" id="KW-0472">Membrane</keyword>
<feature type="transmembrane region" description="Helical" evidence="1">
    <location>
        <begin position="128"/>
        <end position="153"/>
    </location>
</feature>
<evidence type="ECO:0000313" key="3">
    <source>
        <dbReference type="EMBL" id="RSN70057.1"/>
    </source>
</evidence>
<feature type="transmembrane region" description="Helical" evidence="1">
    <location>
        <begin position="310"/>
        <end position="328"/>
    </location>
</feature>
<feature type="transmembrane region" description="Helical" evidence="1">
    <location>
        <begin position="470"/>
        <end position="491"/>
    </location>
</feature>
<gene>
    <name evidence="3" type="ORF">D9Q81_01730</name>
</gene>
<reference evidence="3 4" key="1">
    <citation type="submission" date="2018-10" db="EMBL/GenBank/DDBJ databases">
        <title>Co-occurring genomic capacity for anaerobic methane metabolism and dissimilatory sulfite reduction discovered in the Korarchaeota.</title>
        <authorList>
            <person name="Mckay L.J."/>
            <person name="Dlakic M."/>
            <person name="Fields M.W."/>
            <person name="Delmont T.O."/>
            <person name="Eren A.M."/>
            <person name="Jay Z.J."/>
            <person name="Klingelsmith K.B."/>
            <person name="Rusch D.B."/>
            <person name="Inskeep W.P."/>
        </authorList>
    </citation>
    <scope>NUCLEOTIDE SEQUENCE [LARGE SCALE GENOMIC DNA]</scope>
    <source>
        <strain evidence="3 4">WS</strain>
    </source>
</reference>
<dbReference type="Proteomes" id="UP000278149">
    <property type="component" value="Unassembled WGS sequence"/>
</dbReference>
<sequence>MEQDERAFTPRALLLSIAFGLLILFGQTVIRGAGGYSWTGEAALVILAISYALSSMSKRPLSFGEMGVIFGSVEVMTVLFIGWQYILPSWAIAGLSRDFPLRQILPDFLVPRDEDAMRSLLLGGSINWGAWILPLTYVVLFAIILTLFSYFNVIPLRRFYIEREKLVFPVATVGAKFSKILKERGVELRILYLGILSGFIISLFQRGHLLEAIWEEFPTADLRFDLTPYLQSSFPGGAFGMDQGTQITPDLIAWSFLIPLGIQVSIWITAIVAYLLIPPVLVRMGLLPYESGHDFSFYSSNAAVNGPLPWYHLSTGVYVAVGLIPILVGAKYIVRNFREWSDEPLSRKWLLIGWALTFIFSIFLLSILGMSPAIALAILILQAIYWQGYIWTLGMSNWIVPINLGIRGILDQIFFSSGIFSRASSDAFFSGAANAMVTDSISAQPTASAEGFKFSSELNIKAKTIFRAQVFGIVFGALAGSLLLLLSFHIWGAAKKPLEMAVTTYPEEGLLTVMDQLGGWDPIYFLWGFLIGAIPFIIKGIFPIFGISALGILLGLLLPGYAALYMLTSLLRFLAERYGGETFLQDKAVPFFAGFAIGGVLNAIGTSVVLIVKSSPLSPISGPLGALIILAVILPVMRSYMRSGDFERVTQLLLEDSGDGI</sequence>
<dbReference type="GO" id="GO:0035673">
    <property type="term" value="F:oligopeptide transmembrane transporter activity"/>
    <property type="evidence" value="ECO:0007669"/>
    <property type="project" value="InterPro"/>
</dbReference>
<feature type="transmembrane region" description="Helical" evidence="1">
    <location>
        <begin position="591"/>
        <end position="612"/>
    </location>
</feature>
<dbReference type="Pfam" id="PF20581">
    <property type="entry name" value="DUF6785"/>
    <property type="match status" value="1"/>
</dbReference>
<dbReference type="InterPro" id="IPR046712">
    <property type="entry name" value="DUF6785"/>
</dbReference>
<name>A0A3R9QSZ5_9CREN</name>
<feature type="transmembrane region" description="Helical" evidence="1">
    <location>
        <begin position="374"/>
        <end position="400"/>
    </location>
</feature>
<keyword evidence="1" id="KW-1133">Transmembrane helix</keyword>